<reference evidence="1" key="1">
    <citation type="submission" date="2021-06" db="EMBL/GenBank/DDBJ databases">
        <title>Parelaphostrongylus tenuis whole genome reference sequence.</title>
        <authorList>
            <person name="Garwood T.J."/>
            <person name="Larsen P.A."/>
            <person name="Fountain-Jones N.M."/>
            <person name="Garbe J.R."/>
            <person name="Macchietto M.G."/>
            <person name="Kania S.A."/>
            <person name="Gerhold R.W."/>
            <person name="Richards J.E."/>
            <person name="Wolf T.M."/>
        </authorList>
    </citation>
    <scope>NUCLEOTIDE SEQUENCE</scope>
    <source>
        <strain evidence="1">MNPRO001-30</strain>
        <tissue evidence="1">Meninges</tissue>
    </source>
</reference>
<protein>
    <submittedName>
        <fullName evidence="1">Uncharacterized protein</fullName>
    </submittedName>
</protein>
<evidence type="ECO:0000313" key="2">
    <source>
        <dbReference type="Proteomes" id="UP001196413"/>
    </source>
</evidence>
<keyword evidence="2" id="KW-1185">Reference proteome</keyword>
<accession>A0AAD5QH89</accession>
<dbReference type="AlphaFoldDB" id="A0AAD5QH89"/>
<name>A0AAD5QH89_PARTN</name>
<sequence>MVVMSQPPGAPSYGSQSIPRNFMKNRASQQTLLPHKNEKLHRTLRNLFLNLIMDLSQRCCTGSRQPGIKMGRVVSTLNSSLGA</sequence>
<dbReference type="Proteomes" id="UP001196413">
    <property type="component" value="Unassembled WGS sequence"/>
</dbReference>
<gene>
    <name evidence="1" type="ORF">KIN20_005128</name>
</gene>
<organism evidence="1 2">
    <name type="scientific">Parelaphostrongylus tenuis</name>
    <name type="common">Meningeal worm</name>
    <dbReference type="NCBI Taxonomy" id="148309"/>
    <lineage>
        <taxon>Eukaryota</taxon>
        <taxon>Metazoa</taxon>
        <taxon>Ecdysozoa</taxon>
        <taxon>Nematoda</taxon>
        <taxon>Chromadorea</taxon>
        <taxon>Rhabditida</taxon>
        <taxon>Rhabditina</taxon>
        <taxon>Rhabditomorpha</taxon>
        <taxon>Strongyloidea</taxon>
        <taxon>Metastrongylidae</taxon>
        <taxon>Parelaphostrongylus</taxon>
    </lineage>
</organism>
<proteinExistence type="predicted"/>
<comment type="caution">
    <text evidence="1">The sequence shown here is derived from an EMBL/GenBank/DDBJ whole genome shotgun (WGS) entry which is preliminary data.</text>
</comment>
<evidence type="ECO:0000313" key="1">
    <source>
        <dbReference type="EMBL" id="KAJ1349539.1"/>
    </source>
</evidence>
<dbReference type="EMBL" id="JAHQIW010000688">
    <property type="protein sequence ID" value="KAJ1349539.1"/>
    <property type="molecule type" value="Genomic_DNA"/>
</dbReference>